<dbReference type="PANTHER" id="PTHR46825">
    <property type="entry name" value="D-ALANYL-D-ALANINE-CARBOXYPEPTIDASE/ENDOPEPTIDASE AMPH"/>
    <property type="match status" value="1"/>
</dbReference>
<keyword evidence="4" id="KW-1185">Reference proteome</keyword>
<protein>
    <submittedName>
        <fullName evidence="3">Beta-lactamase/transpeptidase-like protein</fullName>
    </submittedName>
</protein>
<comment type="caution">
    <text evidence="3">The sequence shown here is derived from an EMBL/GenBank/DDBJ whole genome shotgun (WGS) entry which is preliminary data.</text>
</comment>
<dbReference type="Gene3D" id="3.40.710.10">
    <property type="entry name" value="DD-peptidase/beta-lactamase superfamily"/>
    <property type="match status" value="1"/>
</dbReference>
<reference evidence="3" key="1">
    <citation type="submission" date="2023-06" db="EMBL/GenBank/DDBJ databases">
        <title>Genome-scale phylogeny and comparative genomics of the fungal order Sordariales.</title>
        <authorList>
            <consortium name="Lawrence Berkeley National Laboratory"/>
            <person name="Hensen N."/>
            <person name="Bonometti L."/>
            <person name="Westerberg I."/>
            <person name="Brannstrom I.O."/>
            <person name="Guillou S."/>
            <person name="Cros-Aarteil S."/>
            <person name="Calhoun S."/>
            <person name="Haridas S."/>
            <person name="Kuo A."/>
            <person name="Mondo S."/>
            <person name="Pangilinan J."/>
            <person name="Riley R."/>
            <person name="Labutti K."/>
            <person name="Andreopoulos B."/>
            <person name="Lipzen A."/>
            <person name="Chen C."/>
            <person name="Yanf M."/>
            <person name="Daum C."/>
            <person name="Ng V."/>
            <person name="Clum A."/>
            <person name="Steindorff A."/>
            <person name="Ohm R."/>
            <person name="Martin F."/>
            <person name="Silar P."/>
            <person name="Natvig D."/>
            <person name="Lalanne C."/>
            <person name="Gautier V."/>
            <person name="Ament-Velasquez S.L."/>
            <person name="Kruys A."/>
            <person name="Hutchinson M.I."/>
            <person name="Powell A.J."/>
            <person name="Barry K."/>
            <person name="Miller A.N."/>
            <person name="Grigoriev I.V."/>
            <person name="Debuchy R."/>
            <person name="Gladieux P."/>
            <person name="Thoren M.H."/>
            <person name="Johannesson H."/>
        </authorList>
    </citation>
    <scope>NUCLEOTIDE SEQUENCE</scope>
    <source>
        <strain evidence="3">CBS 606.72</strain>
    </source>
</reference>
<sequence length="473" mass="52396">MTASLDMLNRDGKTSWDSLVNSVVPEFRHNTNNAEFQVTIREICSHRTGLLSLDEITQGLDGRILIDKKDIVKVGNAMPVKNSLRVGFLYNNGLFELTGHFQRDRIFEPLGMTRTTAFRDTDEIDENFTKSYMVLTDGTPFQVPTTALSANSMNGGSGGVRSSVNNLLKWCHCLFASFGENDANSTKGNLSLSNSNDAKGILSRNSPIFNRCTISNTQDVKASDYCIGFCLHRTPAKLGLISPNRSLLHPTLGAATPSVLVYGHQGDVPENTCNLYIMPETKSAVVVLFNGTGLSDSTDWIAQDIIQTLFGLQPNVDFLANAIVASQLYLSYYAEHFEKPLASRRGSRPHPPELSYFVGNYVMETLDVAFINTVLHSDPDSGPELRMFVNGFEDQAMQLGHYRGDTFCYLPESYDECLKRGLDRAHHSEFLIRFGHDEWGIVGGLMWVLDVVERFFIRQACSIESIVGSAGGV</sequence>
<dbReference type="PANTHER" id="PTHR46825:SF14">
    <property type="entry name" value="BETA-LACTAMASE-RELATED DOMAIN-CONTAINING PROTEIN"/>
    <property type="match status" value="1"/>
</dbReference>
<accession>A0AA39WYX7</accession>
<dbReference type="SUPFAM" id="SSF56601">
    <property type="entry name" value="beta-lactamase/transpeptidase-like"/>
    <property type="match status" value="1"/>
</dbReference>
<comment type="similarity">
    <text evidence="1">Belongs to the peptidase S12 family.</text>
</comment>
<dbReference type="Pfam" id="PF00144">
    <property type="entry name" value="Beta-lactamase"/>
    <property type="match status" value="1"/>
</dbReference>
<dbReference type="AlphaFoldDB" id="A0AA39WYX7"/>
<dbReference type="InterPro" id="IPR050491">
    <property type="entry name" value="AmpC-like"/>
</dbReference>
<feature type="domain" description="Beta-lactamase-related" evidence="2">
    <location>
        <begin position="6"/>
        <end position="301"/>
    </location>
</feature>
<dbReference type="InterPro" id="IPR001466">
    <property type="entry name" value="Beta-lactam-related"/>
</dbReference>
<evidence type="ECO:0000259" key="2">
    <source>
        <dbReference type="Pfam" id="PF00144"/>
    </source>
</evidence>
<dbReference type="InterPro" id="IPR012338">
    <property type="entry name" value="Beta-lactam/transpept-like"/>
</dbReference>
<name>A0AA39WYX7_9PEZI</name>
<dbReference type="EMBL" id="JAULSU010000003">
    <property type="protein sequence ID" value="KAK0624208.1"/>
    <property type="molecule type" value="Genomic_DNA"/>
</dbReference>
<organism evidence="3 4">
    <name type="scientific">Immersiella caudata</name>
    <dbReference type="NCBI Taxonomy" id="314043"/>
    <lineage>
        <taxon>Eukaryota</taxon>
        <taxon>Fungi</taxon>
        <taxon>Dikarya</taxon>
        <taxon>Ascomycota</taxon>
        <taxon>Pezizomycotina</taxon>
        <taxon>Sordariomycetes</taxon>
        <taxon>Sordariomycetidae</taxon>
        <taxon>Sordariales</taxon>
        <taxon>Lasiosphaeriaceae</taxon>
        <taxon>Immersiella</taxon>
    </lineage>
</organism>
<evidence type="ECO:0000313" key="4">
    <source>
        <dbReference type="Proteomes" id="UP001175000"/>
    </source>
</evidence>
<evidence type="ECO:0000313" key="3">
    <source>
        <dbReference type="EMBL" id="KAK0624208.1"/>
    </source>
</evidence>
<proteinExistence type="inferred from homology"/>
<evidence type="ECO:0000256" key="1">
    <source>
        <dbReference type="ARBA" id="ARBA00038215"/>
    </source>
</evidence>
<dbReference type="Proteomes" id="UP001175000">
    <property type="component" value="Unassembled WGS sequence"/>
</dbReference>
<gene>
    <name evidence="3" type="ORF">B0T14DRAFT_583454</name>
</gene>